<gene>
    <name evidence="1" type="ORF">FYJ34_05640</name>
</gene>
<reference evidence="1 2" key="1">
    <citation type="submission" date="2019-08" db="EMBL/GenBank/DDBJ databases">
        <title>In-depth cultivation of the pig gut microbiome towards novel bacterial diversity and tailored functional studies.</title>
        <authorList>
            <person name="Wylensek D."/>
            <person name="Hitch T.C.A."/>
            <person name="Clavel T."/>
        </authorList>
    </citation>
    <scope>NUCLEOTIDE SEQUENCE [LARGE SCALE GENOMIC DNA]</scope>
    <source>
        <strain evidence="1 2">68-1-5</strain>
    </source>
</reference>
<dbReference type="InterPro" id="IPR048135">
    <property type="entry name" value="VapD-like"/>
</dbReference>
<dbReference type="NCBIfam" id="NF041506">
    <property type="entry name" value="VapD"/>
    <property type="match status" value="1"/>
</dbReference>
<comment type="caution">
    <text evidence="1">The sequence shown here is derived from an EMBL/GenBank/DDBJ whole genome shotgun (WGS) entry which is preliminary data.</text>
</comment>
<dbReference type="Gene3D" id="3.30.70.240">
    <property type="match status" value="1"/>
</dbReference>
<dbReference type="AlphaFoldDB" id="A0A6N7V0T2"/>
<evidence type="ECO:0000313" key="2">
    <source>
        <dbReference type="Proteomes" id="UP000434409"/>
    </source>
</evidence>
<proteinExistence type="predicted"/>
<dbReference type="Proteomes" id="UP000434409">
    <property type="component" value="Unassembled WGS sequence"/>
</dbReference>
<organism evidence="1 2">
    <name type="scientific">Suipraeoptans intestinalis</name>
    <dbReference type="NCBI Taxonomy" id="2606628"/>
    <lineage>
        <taxon>Bacteria</taxon>
        <taxon>Bacillati</taxon>
        <taxon>Bacillota</taxon>
        <taxon>Clostridia</taxon>
        <taxon>Lachnospirales</taxon>
        <taxon>Lachnospiraceae</taxon>
        <taxon>Suipraeoptans</taxon>
    </lineage>
</organism>
<dbReference type="RefSeq" id="WP_154476934.1">
    <property type="nucleotide sequence ID" value="NZ_JAQYBV010000103.1"/>
</dbReference>
<dbReference type="EMBL" id="VULY01000018">
    <property type="protein sequence ID" value="MSR93757.1"/>
    <property type="molecule type" value="Genomic_DNA"/>
</dbReference>
<evidence type="ECO:0000313" key="1">
    <source>
        <dbReference type="EMBL" id="MSR93757.1"/>
    </source>
</evidence>
<name>A0A6N7V0T2_9FIRM</name>
<protein>
    <submittedName>
        <fullName evidence="1">Uncharacterized protein</fullName>
    </submittedName>
</protein>
<keyword evidence="2" id="KW-1185">Reference proteome</keyword>
<accession>A0A6N7V0T2</accession>
<sequence length="138" mass="16462">MEKKSRYSMNFDLDTKKLEKFYPGKNWRKAYEDIREYLTGKEFIHVQGSGYHSKEELALLDVYECIQEMGEQFSWLEDSLYTIYATEIGDTYDFSESLRDACKQKEQNPQTYMQKAVERAARQAEGQQEFINEEELDF</sequence>